<dbReference type="Gene3D" id="3.75.10.10">
    <property type="entry name" value="L-arginine/glycine Amidinotransferase, Chain A"/>
    <property type="match status" value="1"/>
</dbReference>
<name>A0A0D6PIP4_9PROT</name>
<dbReference type="GO" id="GO:0005737">
    <property type="term" value="C:cytoplasm"/>
    <property type="evidence" value="ECO:0007669"/>
    <property type="project" value="UniProtKB-SubCell"/>
</dbReference>
<protein>
    <recommendedName>
        <fullName evidence="5">Arginine deiminase</fullName>
        <shortName evidence="5">ADI</shortName>
        <ecNumber evidence="5">3.5.3.6</ecNumber>
    </recommendedName>
    <alternativeName>
        <fullName evidence="5">Arginine dihydrolase</fullName>
        <shortName evidence="5">AD</shortName>
    </alternativeName>
</protein>
<dbReference type="PRINTS" id="PR01466">
    <property type="entry name" value="ARGDEIMINASE"/>
</dbReference>
<dbReference type="PANTHER" id="PTHR47271:SF2">
    <property type="entry name" value="ARGININE DEIMINASE"/>
    <property type="match status" value="1"/>
</dbReference>
<dbReference type="GO" id="GO:0019546">
    <property type="term" value="P:L-arginine deiminase pathway"/>
    <property type="evidence" value="ECO:0007669"/>
    <property type="project" value="TreeGrafter"/>
</dbReference>
<dbReference type="Gene3D" id="1.10.3930.10">
    <property type="entry name" value="Arginine deiminase"/>
    <property type="match status" value="1"/>
</dbReference>
<evidence type="ECO:0000256" key="6">
    <source>
        <dbReference type="PIRSR" id="PIRSR006356-1"/>
    </source>
</evidence>
<dbReference type="UniPathway" id="UPA00254">
    <property type="reaction ID" value="UER00364"/>
</dbReference>
<sequence>MTSPFPDPGVYSEIGKLREVLVHRPELSLSRLTPGNCHELLFDDVIWVKKARQEHDAFLDAMRERGIVIIEFGEALAETLADPAARRWLLDKRLGTAESATGVDVELRAWLEEMPPIELAKYMIGGIARAELPFTPHGLFSLTRAQHEFILPPLPNQLFTRDTSCWVGNGVFINPMHWPARQLEAANAAAIYTFHPRFKAAKFHKYFNAAEEHAGSLSLEGGDVMPLGNGTVLIGMGERSTPQAVSQYARRLFAKGEATRVIAGLMPSDRSYMHLDTVFSFCDRDLVTVYPDIVHRLRAFSLYPDTGKRHLRIVEESKSFLDTVAEAVGGHLRIIETGGDTYEAEREQWDDGNNVFALEPGVVIAYDRNVYTNTLLRKAGIEVITIEGAELGRGRGGAHCMTCPIRRDPI</sequence>
<dbReference type="GO" id="GO:0016990">
    <property type="term" value="F:arginine deiminase activity"/>
    <property type="evidence" value="ECO:0007669"/>
    <property type="project" value="UniProtKB-UniRule"/>
</dbReference>
<keyword evidence="8" id="KW-1185">Reference proteome</keyword>
<evidence type="ECO:0000313" key="7">
    <source>
        <dbReference type="EMBL" id="GAN81620.1"/>
    </source>
</evidence>
<keyword evidence="5" id="KW-0056">Arginine metabolism</keyword>
<comment type="similarity">
    <text evidence="2 5">Belongs to the arginine deiminase family.</text>
</comment>
<organism evidence="7 8">
    <name type="scientific">Acidocella aminolytica 101 = DSM 11237</name>
    <dbReference type="NCBI Taxonomy" id="1120923"/>
    <lineage>
        <taxon>Bacteria</taxon>
        <taxon>Pseudomonadati</taxon>
        <taxon>Pseudomonadota</taxon>
        <taxon>Alphaproteobacteria</taxon>
        <taxon>Acetobacterales</taxon>
        <taxon>Acidocellaceae</taxon>
        <taxon>Acidocella</taxon>
    </lineage>
</organism>
<evidence type="ECO:0000256" key="1">
    <source>
        <dbReference type="ARBA" id="ARBA00005213"/>
    </source>
</evidence>
<evidence type="ECO:0000313" key="8">
    <source>
        <dbReference type="Proteomes" id="UP000032668"/>
    </source>
</evidence>
<keyword evidence="5" id="KW-0963">Cytoplasm</keyword>
<comment type="pathway">
    <text evidence="1 5">Amino-acid degradation; L-arginine degradation via ADI pathway; carbamoyl phosphate from L-arginine: step 1/2.</text>
</comment>
<evidence type="ECO:0000256" key="2">
    <source>
        <dbReference type="ARBA" id="ARBA00010206"/>
    </source>
</evidence>
<dbReference type="STRING" id="1120923.SAMN02746095_02634"/>
<reference evidence="7 8" key="1">
    <citation type="submission" date="2012-11" db="EMBL/GenBank/DDBJ databases">
        <title>Whole genome sequence of Acidocella aminolytica 101 = DSM 11237.</title>
        <authorList>
            <person name="Azuma Y."/>
            <person name="Higashiura N."/>
            <person name="Hirakawa H."/>
            <person name="Matsushita K."/>
        </authorList>
    </citation>
    <scope>NUCLEOTIDE SEQUENCE [LARGE SCALE GENOMIC DNA]</scope>
    <source>
        <strain evidence="8">101 / DSM 11237</strain>
    </source>
</reference>
<dbReference type="HAMAP" id="MF_00242">
    <property type="entry name" value="Arg_deiminase"/>
    <property type="match status" value="1"/>
</dbReference>
<dbReference type="Pfam" id="PF02274">
    <property type="entry name" value="ADI"/>
    <property type="match status" value="1"/>
</dbReference>
<comment type="subcellular location">
    <subcellularLocation>
        <location evidence="5">Cytoplasm</location>
    </subcellularLocation>
</comment>
<dbReference type="Proteomes" id="UP000032668">
    <property type="component" value="Unassembled WGS sequence"/>
</dbReference>
<dbReference type="EC" id="3.5.3.6" evidence="5"/>
<dbReference type="OrthoDB" id="9807502at2"/>
<dbReference type="InterPro" id="IPR003876">
    <property type="entry name" value="Arg_deiminase"/>
</dbReference>
<comment type="caution">
    <text evidence="7">The sequence shown here is derived from an EMBL/GenBank/DDBJ whole genome shotgun (WGS) entry which is preliminary data.</text>
</comment>
<dbReference type="PIRSF" id="PIRSF006356">
    <property type="entry name" value="Arg_deiminase"/>
    <property type="match status" value="1"/>
</dbReference>
<accession>A0A0D6PIP4</accession>
<dbReference type="EMBL" id="BANC01000104">
    <property type="protein sequence ID" value="GAN81620.1"/>
    <property type="molecule type" value="Genomic_DNA"/>
</dbReference>
<dbReference type="AlphaFoldDB" id="A0A0D6PIP4"/>
<gene>
    <name evidence="5" type="primary">arcA</name>
    <name evidence="7" type="ORF">Aam_106_028</name>
</gene>
<proteinExistence type="inferred from homology"/>
<dbReference type="SUPFAM" id="SSF55909">
    <property type="entry name" value="Pentein"/>
    <property type="match status" value="1"/>
</dbReference>
<comment type="catalytic activity">
    <reaction evidence="4 5">
        <text>L-arginine + H2O = L-citrulline + NH4(+)</text>
        <dbReference type="Rhea" id="RHEA:19597"/>
        <dbReference type="ChEBI" id="CHEBI:15377"/>
        <dbReference type="ChEBI" id="CHEBI:28938"/>
        <dbReference type="ChEBI" id="CHEBI:32682"/>
        <dbReference type="ChEBI" id="CHEBI:57743"/>
        <dbReference type="EC" id="3.5.3.6"/>
    </reaction>
</comment>
<dbReference type="RefSeq" id="WP_048880008.1">
    <property type="nucleotide sequence ID" value="NZ_BANC01000104.1"/>
</dbReference>
<feature type="active site" description="Amidino-cysteine intermediate" evidence="5 6">
    <location>
        <position position="400"/>
    </location>
</feature>
<evidence type="ECO:0000256" key="5">
    <source>
        <dbReference type="HAMAP-Rule" id="MF_00242"/>
    </source>
</evidence>
<keyword evidence="3 5" id="KW-0378">Hydrolase</keyword>
<evidence type="ECO:0000256" key="3">
    <source>
        <dbReference type="ARBA" id="ARBA00022801"/>
    </source>
</evidence>
<dbReference type="PANTHER" id="PTHR47271">
    <property type="entry name" value="ARGININE DEIMINASE"/>
    <property type="match status" value="1"/>
</dbReference>
<evidence type="ECO:0000256" key="4">
    <source>
        <dbReference type="ARBA" id="ARBA00049429"/>
    </source>
</evidence>
<dbReference type="NCBIfam" id="NF002381">
    <property type="entry name" value="PRK01388.1"/>
    <property type="match status" value="1"/>
</dbReference>